<keyword evidence="10 21" id="KW-0547">Nucleotide-binding</keyword>
<dbReference type="NCBIfam" id="TIGR01511">
    <property type="entry name" value="ATPase-IB1_Cu"/>
    <property type="match status" value="1"/>
</dbReference>
<dbReference type="Gene3D" id="3.40.50.1000">
    <property type="entry name" value="HAD superfamily/HAD-like"/>
    <property type="match status" value="1"/>
</dbReference>
<keyword evidence="12 21" id="KW-0067">ATP-binding</keyword>
<dbReference type="FunFam" id="3.40.1110.10:FF:000099">
    <property type="entry name" value="Copper-translocating P-type ATPase"/>
    <property type="match status" value="1"/>
</dbReference>
<dbReference type="InterPro" id="IPR006121">
    <property type="entry name" value="HMA_dom"/>
</dbReference>
<evidence type="ECO:0000256" key="20">
    <source>
        <dbReference type="ARBA" id="ARBA00049289"/>
    </source>
</evidence>
<evidence type="ECO:0000256" key="15">
    <source>
        <dbReference type="ARBA" id="ARBA00022989"/>
    </source>
</evidence>
<dbReference type="Pfam" id="PF00702">
    <property type="entry name" value="Hydrolase"/>
    <property type="match status" value="1"/>
</dbReference>
<dbReference type="PRINTS" id="PR00942">
    <property type="entry name" value="CUATPASEI"/>
</dbReference>
<dbReference type="RefSeq" id="WP_027464310.1">
    <property type="nucleotide sequence ID" value="NZ_CP021082.1"/>
</dbReference>
<feature type="transmembrane region" description="Helical" evidence="21">
    <location>
        <begin position="163"/>
        <end position="187"/>
    </location>
</feature>
<dbReference type="Gene3D" id="3.40.1110.10">
    <property type="entry name" value="Calcium-transporting ATPase, cytoplasmic domain N"/>
    <property type="match status" value="1"/>
</dbReference>
<evidence type="ECO:0000256" key="5">
    <source>
        <dbReference type="ARBA" id="ARBA00022475"/>
    </source>
</evidence>
<keyword evidence="6" id="KW-0597">Phosphoprotein</keyword>
<dbReference type="SUPFAM" id="SSF81653">
    <property type="entry name" value="Calcium ATPase, transduction domain A"/>
    <property type="match status" value="1"/>
</dbReference>
<evidence type="ECO:0000256" key="18">
    <source>
        <dbReference type="ARBA" id="ARBA00023136"/>
    </source>
</evidence>
<dbReference type="SFLD" id="SFLDG00002">
    <property type="entry name" value="C1.7:_P-type_atpase_like"/>
    <property type="match status" value="1"/>
</dbReference>
<feature type="transmembrane region" description="Helical" evidence="21">
    <location>
        <begin position="199"/>
        <end position="216"/>
    </location>
</feature>
<dbReference type="FunFam" id="3.40.50.1000:FF:000144">
    <property type="entry name" value="copper-transporting ATPase 1 isoform X2"/>
    <property type="match status" value="1"/>
</dbReference>
<evidence type="ECO:0000256" key="12">
    <source>
        <dbReference type="ARBA" id="ARBA00022840"/>
    </source>
</evidence>
<keyword evidence="24" id="KW-1185">Reference proteome</keyword>
<dbReference type="PROSITE" id="PS00154">
    <property type="entry name" value="ATPASE_E1_E2"/>
    <property type="match status" value="1"/>
</dbReference>
<name>A0A221T1M4_9DEIO</name>
<evidence type="ECO:0000256" key="9">
    <source>
        <dbReference type="ARBA" id="ARBA00022737"/>
    </source>
</evidence>
<keyword evidence="23" id="KW-0614">Plasmid</keyword>
<dbReference type="PRINTS" id="PR00943">
    <property type="entry name" value="CUATPASE"/>
</dbReference>
<dbReference type="KEGG" id="dfc:DFI_15870"/>
<dbReference type="Proteomes" id="UP000259030">
    <property type="component" value="Plasmid pDFI1"/>
</dbReference>
<evidence type="ECO:0000256" key="16">
    <source>
        <dbReference type="ARBA" id="ARBA00023008"/>
    </source>
</evidence>
<dbReference type="GO" id="GO:0055070">
    <property type="term" value="P:copper ion homeostasis"/>
    <property type="evidence" value="ECO:0007669"/>
    <property type="project" value="TreeGrafter"/>
</dbReference>
<dbReference type="InterPro" id="IPR044492">
    <property type="entry name" value="P_typ_ATPase_HD_dom"/>
</dbReference>
<proteinExistence type="inferred from homology"/>
<dbReference type="GO" id="GO:0005507">
    <property type="term" value="F:copper ion binding"/>
    <property type="evidence" value="ECO:0007669"/>
    <property type="project" value="InterPro"/>
</dbReference>
<dbReference type="InterPro" id="IPR023299">
    <property type="entry name" value="ATPase_P-typ_cyto_dom_N"/>
</dbReference>
<dbReference type="SUPFAM" id="SSF55008">
    <property type="entry name" value="HMA, heavy metal-associated domain"/>
    <property type="match status" value="2"/>
</dbReference>
<evidence type="ECO:0000256" key="21">
    <source>
        <dbReference type="RuleBase" id="RU362081"/>
    </source>
</evidence>
<dbReference type="EMBL" id="CP021082">
    <property type="protein sequence ID" value="ASN82789.1"/>
    <property type="molecule type" value="Genomic_DNA"/>
</dbReference>
<feature type="transmembrane region" description="Helical" evidence="21">
    <location>
        <begin position="762"/>
        <end position="781"/>
    </location>
</feature>
<geneLocation type="plasmid" evidence="24">
    <name>pdfi1</name>
</geneLocation>
<gene>
    <name evidence="23" type="ORF">DFI_15870</name>
</gene>
<evidence type="ECO:0000256" key="8">
    <source>
        <dbReference type="ARBA" id="ARBA00022723"/>
    </source>
</evidence>
<dbReference type="AlphaFoldDB" id="A0A221T1M4"/>
<dbReference type="Pfam" id="PF00403">
    <property type="entry name" value="HMA"/>
    <property type="match status" value="2"/>
</dbReference>
<dbReference type="InterPro" id="IPR059000">
    <property type="entry name" value="ATPase_P-type_domA"/>
</dbReference>
<evidence type="ECO:0000313" key="23">
    <source>
        <dbReference type="EMBL" id="ASN82789.1"/>
    </source>
</evidence>
<evidence type="ECO:0000256" key="3">
    <source>
        <dbReference type="ARBA" id="ARBA00012517"/>
    </source>
</evidence>
<dbReference type="InterPro" id="IPR036163">
    <property type="entry name" value="HMA_dom_sf"/>
</dbReference>
<keyword evidence="18 21" id="KW-0472">Membrane</keyword>
<dbReference type="InterPro" id="IPR006122">
    <property type="entry name" value="HMA_Cu_ion-bd"/>
</dbReference>
<dbReference type="PRINTS" id="PR00119">
    <property type="entry name" value="CATATPASE"/>
</dbReference>
<keyword evidence="13" id="KW-0460">Magnesium</keyword>
<evidence type="ECO:0000256" key="11">
    <source>
        <dbReference type="ARBA" id="ARBA00022796"/>
    </source>
</evidence>
<comment type="catalytic activity">
    <reaction evidence="20">
        <text>Cu(+)(in) + ATP + H2O = Cu(+)(out) + ADP + phosphate + H(+)</text>
        <dbReference type="Rhea" id="RHEA:25792"/>
        <dbReference type="ChEBI" id="CHEBI:15377"/>
        <dbReference type="ChEBI" id="CHEBI:15378"/>
        <dbReference type="ChEBI" id="CHEBI:30616"/>
        <dbReference type="ChEBI" id="CHEBI:43474"/>
        <dbReference type="ChEBI" id="CHEBI:49552"/>
        <dbReference type="ChEBI" id="CHEBI:456216"/>
        <dbReference type="EC" id="7.2.2.8"/>
    </reaction>
</comment>
<organism evidence="23 24">
    <name type="scientific">Deinococcus ficus</name>
    <dbReference type="NCBI Taxonomy" id="317577"/>
    <lineage>
        <taxon>Bacteria</taxon>
        <taxon>Thermotogati</taxon>
        <taxon>Deinococcota</taxon>
        <taxon>Deinococci</taxon>
        <taxon>Deinococcales</taxon>
        <taxon>Deinococcaceae</taxon>
        <taxon>Deinococcus</taxon>
    </lineage>
</organism>
<evidence type="ECO:0000256" key="4">
    <source>
        <dbReference type="ARBA" id="ARBA00022448"/>
    </source>
</evidence>
<keyword evidence="5 21" id="KW-1003">Cell membrane</keyword>
<sequence length="834" mass="87461">MTKTIELDVGGMTCAACVGRVERGLKKVDGVLGASVNLATERASVTFDPAVTGPEALIARVQDTGYEARTAETELSVQGMTCAACVGRVERALNKVDGVLGASVNLATERASVRYLPGSVTVGQLKAAVRDAGYEVLDSGAGLDRSDLEREARQKEIAELRRAVTFSAVFAVPLLLLAMVPMLYMPAHMWLMDRVSQGTLNWIMLLLAAPVQFGPGRRFYRLGWAAMKHRSPDMNSLVMIGTSAAFFYSLLVTLAPGLFPDGTAHVYYEASAVVITLILLGKYFEAIAKGRSSEAMKKLLSLQAKTARVVRGGQELELPADEVLIGDLISVRPGEKIPVDGEVISGASFVDESMITGEPIPVAKQTGAPVVGGTINQNGAFQFRATKVGADTALAQIIKLVETAQGSKPPIQGLADKVVAVFVPVVLVIAALTFLIWMLFGGPQAMSFALVNMVAVLIIACPCAMGLATPTSIMVGTGKAAELGVLFRSGAALEGLQGVQVVAVDKTGTLTKGKPELTDLITAGRFDRTEVLHLVAAAEEQSEHPIARAIVDAARREGLNLPTPEHFEAVPGFGLEARVDGRLVQVGADRYMTKLGLNVEAFAAQAERLGDEGKSPLYAAVDGQLAGIIAVADPIKDGSPEAVQALHRMGLKVAMITGDNARTAQAIARQLGIDEVLAEVLPSGKSESVTALQAKGQKVAFVGDGINDAPALAQADVGLAIGTGTDVAVETADVILMSGDLRGVPNAVALSRTTLSNIRFNLFWAFAYNIVLIPVAAGLLYPAFGWLLSPVLAAAAMGLSSVFVLSNALRLRGFRPPVPAARPAPSAPLTPRPA</sequence>
<evidence type="ECO:0000256" key="2">
    <source>
        <dbReference type="ARBA" id="ARBA00006024"/>
    </source>
</evidence>
<dbReference type="InterPro" id="IPR036412">
    <property type="entry name" value="HAD-like_sf"/>
</dbReference>
<dbReference type="NCBIfam" id="TIGR01494">
    <property type="entry name" value="ATPase_P-type"/>
    <property type="match status" value="1"/>
</dbReference>
<dbReference type="SFLD" id="SFLDS00003">
    <property type="entry name" value="Haloacid_Dehalogenase"/>
    <property type="match status" value="1"/>
</dbReference>
<dbReference type="CDD" id="cd02094">
    <property type="entry name" value="P-type_ATPase_Cu-like"/>
    <property type="match status" value="1"/>
</dbReference>
<evidence type="ECO:0000313" key="24">
    <source>
        <dbReference type="Proteomes" id="UP000259030"/>
    </source>
</evidence>
<dbReference type="InterPro" id="IPR018303">
    <property type="entry name" value="ATPase_P-typ_P_site"/>
</dbReference>
<dbReference type="FunFam" id="2.70.150.10:FF:000020">
    <property type="entry name" value="Copper-exporting P-type ATPase A"/>
    <property type="match status" value="1"/>
</dbReference>
<evidence type="ECO:0000256" key="13">
    <source>
        <dbReference type="ARBA" id="ARBA00022842"/>
    </source>
</evidence>
<evidence type="ECO:0000256" key="19">
    <source>
        <dbReference type="ARBA" id="ARBA00033239"/>
    </source>
</evidence>
<feature type="transmembrane region" description="Helical" evidence="21">
    <location>
        <begin position="787"/>
        <end position="805"/>
    </location>
</feature>
<dbReference type="GO" id="GO:0140581">
    <property type="term" value="F:P-type monovalent copper transporter activity"/>
    <property type="evidence" value="ECO:0007669"/>
    <property type="project" value="UniProtKB-EC"/>
</dbReference>
<dbReference type="CDD" id="cd00371">
    <property type="entry name" value="HMA"/>
    <property type="match status" value="2"/>
</dbReference>
<keyword evidence="7 21" id="KW-0812">Transmembrane</keyword>
<evidence type="ECO:0000256" key="14">
    <source>
        <dbReference type="ARBA" id="ARBA00022967"/>
    </source>
</evidence>
<keyword evidence="9" id="KW-0677">Repeat</keyword>
<dbReference type="PROSITE" id="PS01047">
    <property type="entry name" value="HMA_1"/>
    <property type="match status" value="2"/>
</dbReference>
<feature type="domain" description="HMA" evidence="22">
    <location>
        <begin position="71"/>
        <end position="137"/>
    </location>
</feature>
<keyword evidence="17" id="KW-0406">Ion transport</keyword>
<protein>
    <recommendedName>
        <fullName evidence="3">P-type Cu(+) transporter</fullName>
        <ecNumber evidence="3">7.2.2.8</ecNumber>
    </recommendedName>
    <alternativeName>
        <fullName evidence="19">Cu(+)-exporting ATPase</fullName>
    </alternativeName>
</protein>
<dbReference type="PROSITE" id="PS50846">
    <property type="entry name" value="HMA_2"/>
    <property type="match status" value="2"/>
</dbReference>
<dbReference type="Pfam" id="PF00122">
    <property type="entry name" value="E1-E2_ATPase"/>
    <property type="match status" value="1"/>
</dbReference>
<dbReference type="GO" id="GO:0005886">
    <property type="term" value="C:plasma membrane"/>
    <property type="evidence" value="ECO:0007669"/>
    <property type="project" value="UniProtKB-SubCell"/>
</dbReference>
<dbReference type="InterPro" id="IPR008250">
    <property type="entry name" value="ATPase_P-typ_transduc_dom_A_sf"/>
</dbReference>
<dbReference type="PANTHER" id="PTHR43520">
    <property type="entry name" value="ATP7, ISOFORM B"/>
    <property type="match status" value="1"/>
</dbReference>
<dbReference type="SUPFAM" id="SSF56784">
    <property type="entry name" value="HAD-like"/>
    <property type="match status" value="1"/>
</dbReference>
<evidence type="ECO:0000256" key="1">
    <source>
        <dbReference type="ARBA" id="ARBA00004651"/>
    </source>
</evidence>
<dbReference type="SFLD" id="SFLDF00027">
    <property type="entry name" value="p-type_atpase"/>
    <property type="match status" value="1"/>
</dbReference>
<dbReference type="InterPro" id="IPR023214">
    <property type="entry name" value="HAD_sf"/>
</dbReference>
<dbReference type="NCBIfam" id="TIGR01525">
    <property type="entry name" value="ATPase-IB_hvy"/>
    <property type="match status" value="1"/>
</dbReference>
<keyword evidence="16" id="KW-0186">Copper</keyword>
<dbReference type="InterPro" id="IPR017969">
    <property type="entry name" value="Heavy-metal-associated_CS"/>
</dbReference>
<feature type="domain" description="HMA" evidence="22">
    <location>
        <begin position="3"/>
        <end position="69"/>
    </location>
</feature>
<keyword evidence="14" id="KW-1278">Translocase</keyword>
<dbReference type="FunFam" id="3.30.70.100:FF:000005">
    <property type="entry name" value="Copper-exporting P-type ATPase A"/>
    <property type="match status" value="2"/>
</dbReference>
<reference evidence="23 24" key="1">
    <citation type="submission" date="2017-05" db="EMBL/GenBank/DDBJ databases">
        <title>The complete genome sequence of Deinococcus ficus isolated from the rhizosphere of the Ficus religiosa L. in Taiwan.</title>
        <authorList>
            <person name="Wu K.-M."/>
            <person name="Liao T.-L."/>
            <person name="Liu Y.-M."/>
            <person name="Young C.-C."/>
            <person name="Tsai S.-F."/>
        </authorList>
    </citation>
    <scope>NUCLEOTIDE SEQUENCE [LARGE SCALE GENOMIC DNA]</scope>
    <source>
        <strain evidence="23 24">CC-FR2-10</strain>
        <plasmid evidence="24">pdfi1</plasmid>
    </source>
</reference>
<keyword evidence="8 21" id="KW-0479">Metal-binding</keyword>
<accession>A0A221T1M4</accession>
<dbReference type="GO" id="GO:0016887">
    <property type="term" value="F:ATP hydrolysis activity"/>
    <property type="evidence" value="ECO:0007669"/>
    <property type="project" value="InterPro"/>
</dbReference>
<evidence type="ECO:0000256" key="6">
    <source>
        <dbReference type="ARBA" id="ARBA00022553"/>
    </source>
</evidence>
<dbReference type="STRING" id="317577.GCA_000419625_03080"/>
<dbReference type="NCBIfam" id="TIGR00003">
    <property type="entry name" value="copper ion binding protein"/>
    <property type="match status" value="2"/>
</dbReference>
<evidence type="ECO:0000256" key="10">
    <source>
        <dbReference type="ARBA" id="ARBA00022741"/>
    </source>
</evidence>
<dbReference type="GO" id="GO:0005524">
    <property type="term" value="F:ATP binding"/>
    <property type="evidence" value="ECO:0007669"/>
    <property type="project" value="UniProtKB-UniRule"/>
</dbReference>
<comment type="subcellular location">
    <subcellularLocation>
        <location evidence="1">Cell membrane</location>
        <topology evidence="1">Multi-pass membrane protein</topology>
    </subcellularLocation>
</comment>
<keyword evidence="15 21" id="KW-1133">Transmembrane helix</keyword>
<keyword evidence="11" id="KW-0187">Copper transport</keyword>
<evidence type="ECO:0000256" key="7">
    <source>
        <dbReference type="ARBA" id="ARBA00022692"/>
    </source>
</evidence>
<evidence type="ECO:0000259" key="22">
    <source>
        <dbReference type="PROSITE" id="PS50846"/>
    </source>
</evidence>
<keyword evidence="4" id="KW-0813">Transport</keyword>
<dbReference type="Gene3D" id="3.30.70.100">
    <property type="match status" value="2"/>
</dbReference>
<comment type="similarity">
    <text evidence="2 21">Belongs to the cation transport ATPase (P-type) (TC 3.A.3) family. Type IB subfamily.</text>
</comment>
<feature type="transmembrane region" description="Helical" evidence="21">
    <location>
        <begin position="237"/>
        <end position="259"/>
    </location>
</feature>
<feature type="transmembrane region" description="Helical" evidence="21">
    <location>
        <begin position="265"/>
        <end position="284"/>
    </location>
</feature>
<dbReference type="PANTHER" id="PTHR43520:SF8">
    <property type="entry name" value="P-TYPE CU(+) TRANSPORTER"/>
    <property type="match status" value="1"/>
</dbReference>
<feature type="transmembrane region" description="Helical" evidence="21">
    <location>
        <begin position="418"/>
        <end position="440"/>
    </location>
</feature>
<dbReference type="InterPro" id="IPR027256">
    <property type="entry name" value="P-typ_ATPase_IB"/>
</dbReference>
<dbReference type="Gene3D" id="2.70.150.10">
    <property type="entry name" value="Calcium-transporting ATPase, cytoplasmic transduction domain A"/>
    <property type="match status" value="1"/>
</dbReference>
<evidence type="ECO:0000256" key="17">
    <source>
        <dbReference type="ARBA" id="ARBA00023065"/>
    </source>
</evidence>
<dbReference type="GO" id="GO:0043682">
    <property type="term" value="F:P-type divalent copper transporter activity"/>
    <property type="evidence" value="ECO:0007669"/>
    <property type="project" value="TreeGrafter"/>
</dbReference>
<feature type="transmembrane region" description="Helical" evidence="21">
    <location>
        <begin position="446"/>
        <end position="469"/>
    </location>
</feature>
<dbReference type="InterPro" id="IPR001757">
    <property type="entry name" value="P_typ_ATPase"/>
</dbReference>
<dbReference type="SUPFAM" id="SSF81665">
    <property type="entry name" value="Calcium ATPase, transmembrane domain M"/>
    <property type="match status" value="1"/>
</dbReference>
<dbReference type="EC" id="7.2.2.8" evidence="3"/>
<dbReference type="InterPro" id="IPR023298">
    <property type="entry name" value="ATPase_P-typ_TM_dom_sf"/>
</dbReference>